<keyword evidence="3" id="KW-1185">Reference proteome</keyword>
<protein>
    <submittedName>
        <fullName evidence="2">Metal-dependent hydrolase</fullName>
    </submittedName>
</protein>
<organism evidence="2 3">
    <name type="scientific">Clostridium aminobutyricum</name>
    <dbReference type="NCBI Taxonomy" id="33953"/>
    <lineage>
        <taxon>Bacteria</taxon>
        <taxon>Bacillati</taxon>
        <taxon>Bacillota</taxon>
        <taxon>Clostridia</taxon>
        <taxon>Eubacteriales</taxon>
        <taxon>Clostridiaceae</taxon>
        <taxon>Clostridium</taxon>
    </lineage>
</organism>
<sequence>MNYITHSLGGAAAGVMVINAMGVNEPTQQSAILTGAVLGSLFIDIDHKKSWIAHKIPLLANAASGLFKHRGVIHTPVFVAIVSIILGVLDWSWLHEWNVFAPYFIRGFIPGMMSHLVLDTLNVQGIMWLWPISNKRFHLLRIRTNSMMEMAVCVVLGACLYGKYGSFF</sequence>
<dbReference type="InterPro" id="IPR007404">
    <property type="entry name" value="YdjM-like"/>
</dbReference>
<dbReference type="GO" id="GO:0016787">
    <property type="term" value="F:hydrolase activity"/>
    <property type="evidence" value="ECO:0007669"/>
    <property type="project" value="UniProtKB-KW"/>
</dbReference>
<dbReference type="PANTHER" id="PTHR35531:SF1">
    <property type="entry name" value="INNER MEMBRANE PROTEIN YBCI-RELATED"/>
    <property type="match status" value="1"/>
</dbReference>
<keyword evidence="2" id="KW-0378">Hydrolase</keyword>
<reference evidence="2" key="1">
    <citation type="submission" date="2021-02" db="EMBL/GenBank/DDBJ databases">
        <title>Abyssanaerobacter marinus gen.nov., sp., nov, anaerobic bacterium isolated from the Onnuri vent field of Indian Ocean and suggestion of Mogibacteriaceae fam. nov., and proposal of reclassification of ambiguous this family's genus member.</title>
        <authorList>
            <person name="Kim Y.J."/>
            <person name="Yang J.-A."/>
        </authorList>
    </citation>
    <scope>NUCLEOTIDE SEQUENCE</scope>
    <source>
        <strain evidence="2">DSM 2634</strain>
    </source>
</reference>
<keyword evidence="1" id="KW-0812">Transmembrane</keyword>
<dbReference type="PANTHER" id="PTHR35531">
    <property type="entry name" value="INNER MEMBRANE PROTEIN YBCI-RELATED"/>
    <property type="match status" value="1"/>
</dbReference>
<comment type="caution">
    <text evidence="2">The sequence shown here is derived from an EMBL/GenBank/DDBJ whole genome shotgun (WGS) entry which is preliminary data.</text>
</comment>
<accession>A0A939IIR5</accession>
<gene>
    <name evidence="2" type="ORF">JYB65_05355</name>
</gene>
<keyword evidence="1" id="KW-1133">Transmembrane helix</keyword>
<evidence type="ECO:0000313" key="2">
    <source>
        <dbReference type="EMBL" id="MBN7772784.1"/>
    </source>
</evidence>
<evidence type="ECO:0000256" key="1">
    <source>
        <dbReference type="SAM" id="Phobius"/>
    </source>
</evidence>
<keyword evidence="1" id="KW-0472">Membrane</keyword>
<dbReference type="EMBL" id="JAFJZZ010000001">
    <property type="protein sequence ID" value="MBN7772784.1"/>
    <property type="molecule type" value="Genomic_DNA"/>
</dbReference>
<name>A0A939IIR5_CLOAM</name>
<dbReference type="Proteomes" id="UP000664545">
    <property type="component" value="Unassembled WGS sequence"/>
</dbReference>
<evidence type="ECO:0000313" key="3">
    <source>
        <dbReference type="Proteomes" id="UP000664545"/>
    </source>
</evidence>
<feature type="transmembrane region" description="Helical" evidence="1">
    <location>
        <begin position="144"/>
        <end position="164"/>
    </location>
</feature>
<feature type="transmembrane region" description="Helical" evidence="1">
    <location>
        <begin position="72"/>
        <end position="93"/>
    </location>
</feature>
<proteinExistence type="predicted"/>
<feature type="transmembrane region" description="Helical" evidence="1">
    <location>
        <begin position="113"/>
        <end position="132"/>
    </location>
</feature>
<dbReference type="AlphaFoldDB" id="A0A939IIR5"/>
<dbReference type="RefSeq" id="WP_206581558.1">
    <property type="nucleotide sequence ID" value="NZ_JAFJZZ010000001.1"/>
</dbReference>
<dbReference type="Pfam" id="PF04307">
    <property type="entry name" value="YdjM"/>
    <property type="match status" value="1"/>
</dbReference>